<reference evidence="8 9" key="2">
    <citation type="journal article" date="2010" name="Stand. Genomic Sci.">
        <title>Complete genome sequence of Chitinophaga pinensis type strain (UQM 2034).</title>
        <authorList>
            <person name="Glavina Del Rio T."/>
            <person name="Abt B."/>
            <person name="Spring S."/>
            <person name="Lapidus A."/>
            <person name="Nolan M."/>
            <person name="Tice H."/>
            <person name="Copeland A."/>
            <person name="Cheng J.F."/>
            <person name="Chen F."/>
            <person name="Bruce D."/>
            <person name="Goodwin L."/>
            <person name="Pitluck S."/>
            <person name="Ivanova N."/>
            <person name="Mavromatis K."/>
            <person name="Mikhailova N."/>
            <person name="Pati A."/>
            <person name="Chen A."/>
            <person name="Palaniappan K."/>
            <person name="Land M."/>
            <person name="Hauser L."/>
            <person name="Chang Y.J."/>
            <person name="Jeffries C.D."/>
            <person name="Chain P."/>
            <person name="Saunders E."/>
            <person name="Detter J.C."/>
            <person name="Brettin T."/>
            <person name="Rohde M."/>
            <person name="Goker M."/>
            <person name="Bristow J."/>
            <person name="Eisen J.A."/>
            <person name="Markowitz V."/>
            <person name="Hugenholtz P."/>
            <person name="Kyrpides N.C."/>
            <person name="Klenk H.P."/>
            <person name="Lucas S."/>
        </authorList>
    </citation>
    <scope>NUCLEOTIDE SEQUENCE [LARGE SCALE GENOMIC DNA]</scope>
    <source>
        <strain evidence="9">ATCC 43595 / DSM 2588 / LMG 13176 / NBRC 15968 / NCIMB 11800 / UQM 2034</strain>
    </source>
</reference>
<dbReference type="SUPFAM" id="SSF48264">
    <property type="entry name" value="Cytochrome P450"/>
    <property type="match status" value="1"/>
</dbReference>
<dbReference type="KEGG" id="cpi:Cpin_5300"/>
<dbReference type="PRINTS" id="PR00359">
    <property type="entry name" value="BP450"/>
</dbReference>
<evidence type="ECO:0000256" key="4">
    <source>
        <dbReference type="ARBA" id="ARBA00023002"/>
    </source>
</evidence>
<dbReference type="GO" id="GO:0005506">
    <property type="term" value="F:iron ion binding"/>
    <property type="evidence" value="ECO:0007669"/>
    <property type="project" value="InterPro"/>
</dbReference>
<dbReference type="InterPro" id="IPR002397">
    <property type="entry name" value="Cyt_P450_B"/>
</dbReference>
<dbReference type="OrthoDB" id="9801155at2"/>
<dbReference type="RefSeq" id="WP_012792899.1">
    <property type="nucleotide sequence ID" value="NC_013132.1"/>
</dbReference>
<evidence type="ECO:0000313" key="8">
    <source>
        <dbReference type="EMBL" id="ACU62731.1"/>
    </source>
</evidence>
<reference evidence="9" key="1">
    <citation type="submission" date="2009-08" db="EMBL/GenBank/DDBJ databases">
        <title>The complete genome of Chitinophaga pinensis DSM 2588.</title>
        <authorList>
            <consortium name="US DOE Joint Genome Institute (JGI-PGF)"/>
            <person name="Lucas S."/>
            <person name="Copeland A."/>
            <person name="Lapidus A."/>
            <person name="Glavina del Rio T."/>
            <person name="Dalin E."/>
            <person name="Tice H."/>
            <person name="Bruce D."/>
            <person name="Goodwin L."/>
            <person name="Pitluck S."/>
            <person name="Kyrpides N."/>
            <person name="Mavromatis K."/>
            <person name="Ivanova N."/>
            <person name="Mikhailova N."/>
            <person name="Sims D."/>
            <person name="Meinche L."/>
            <person name="Brettin T."/>
            <person name="Detter J.C."/>
            <person name="Han C."/>
            <person name="Larimer F."/>
            <person name="Land M."/>
            <person name="Hauser L."/>
            <person name="Markowitz V."/>
            <person name="Cheng J.-F."/>
            <person name="Hugenholtz P."/>
            <person name="Woyke T."/>
            <person name="Wu D."/>
            <person name="Spring S."/>
            <person name="Klenk H.-P."/>
            <person name="Eisen J.A."/>
        </authorList>
    </citation>
    <scope>NUCLEOTIDE SEQUENCE [LARGE SCALE GENOMIC DNA]</scope>
    <source>
        <strain evidence="9">ATCC 43595 / DSM 2588 / LMG 13176 / NBRC 15968 / NCIMB 11800 / UQM 2034</strain>
    </source>
</reference>
<keyword evidence="3 7" id="KW-0479">Metal-binding</keyword>
<dbReference type="Pfam" id="PF00067">
    <property type="entry name" value="p450"/>
    <property type="match status" value="1"/>
</dbReference>
<dbReference type="CDD" id="cd11029">
    <property type="entry name" value="CYP107-like"/>
    <property type="match status" value="1"/>
</dbReference>
<gene>
    <name evidence="8" type="ordered locus">Cpin_5300</name>
</gene>
<organism evidence="8 9">
    <name type="scientific">Chitinophaga pinensis (strain ATCC 43595 / DSM 2588 / LMG 13176 / NBRC 15968 / NCIMB 11800 / UQM 2034)</name>
    <dbReference type="NCBI Taxonomy" id="485918"/>
    <lineage>
        <taxon>Bacteria</taxon>
        <taxon>Pseudomonadati</taxon>
        <taxon>Bacteroidota</taxon>
        <taxon>Chitinophagia</taxon>
        <taxon>Chitinophagales</taxon>
        <taxon>Chitinophagaceae</taxon>
        <taxon>Chitinophaga</taxon>
    </lineage>
</organism>
<dbReference type="Gene3D" id="1.10.630.10">
    <property type="entry name" value="Cytochrome P450"/>
    <property type="match status" value="1"/>
</dbReference>
<dbReference type="GO" id="GO:0016705">
    <property type="term" value="F:oxidoreductase activity, acting on paired donors, with incorporation or reduction of molecular oxygen"/>
    <property type="evidence" value="ECO:0007669"/>
    <property type="project" value="InterPro"/>
</dbReference>
<dbReference type="InterPro" id="IPR001128">
    <property type="entry name" value="Cyt_P450"/>
</dbReference>
<evidence type="ECO:0000256" key="7">
    <source>
        <dbReference type="RuleBase" id="RU000461"/>
    </source>
</evidence>
<keyword evidence="6 7" id="KW-0503">Monooxygenase</keyword>
<evidence type="ECO:0000256" key="5">
    <source>
        <dbReference type="ARBA" id="ARBA00023004"/>
    </source>
</evidence>
<dbReference type="PROSITE" id="PS00086">
    <property type="entry name" value="CYTOCHROME_P450"/>
    <property type="match status" value="1"/>
</dbReference>
<evidence type="ECO:0000256" key="6">
    <source>
        <dbReference type="ARBA" id="ARBA00023033"/>
    </source>
</evidence>
<evidence type="ECO:0000313" key="9">
    <source>
        <dbReference type="Proteomes" id="UP000002215"/>
    </source>
</evidence>
<dbReference type="Proteomes" id="UP000002215">
    <property type="component" value="Chromosome"/>
</dbReference>
<dbReference type="GO" id="GO:0020037">
    <property type="term" value="F:heme binding"/>
    <property type="evidence" value="ECO:0007669"/>
    <property type="project" value="InterPro"/>
</dbReference>
<sequence length="420" mass="46980">METTTQTAKCPFAGKAIPDIDFSDSAFIKNPFATYAAMRDEAPVHRVAFSSGQPFWLITRYEDAMLVFKDPRFTKDIKKTLPPDHKAPASPLAMSQLFSHHVLYMDPPDHTRMKQLVQKAFTPKLVEGMRAHIQDITNNLLDKHIPSGRIDIINDYALPLPISIISGLLGIPEKDQQLFRRWSNIILNIDINVTREERMQMMPEAIGGFTNYLREIFASKQVHPADDLITHLVQAKEGSDKLNETELMSTVFLLFAAGYETSVNLIGNGVLALLQYPEQQLALRNDPALINTAIDEVLRLDPPVSLASERYTLEDVEMNGVTIPKGELVHICITAANRDPRRFESPDAFDITRKDNKHLSFGQGTHYCVGSALGKLEGEIAINTLLKRIPAFSVEGGDIDALKYKNNSVMRGLEALPIVF</sequence>
<keyword evidence="2 7" id="KW-0349">Heme</keyword>
<proteinExistence type="inferred from homology"/>
<evidence type="ECO:0000256" key="3">
    <source>
        <dbReference type="ARBA" id="ARBA00022723"/>
    </source>
</evidence>
<comment type="similarity">
    <text evidence="1 7">Belongs to the cytochrome P450 family.</text>
</comment>
<dbReference type="FunFam" id="1.10.630.10:FF:000018">
    <property type="entry name" value="Cytochrome P450 monooxygenase"/>
    <property type="match status" value="1"/>
</dbReference>
<protein>
    <submittedName>
        <fullName evidence="8">Cytochrome P450</fullName>
    </submittedName>
</protein>
<evidence type="ECO:0000256" key="2">
    <source>
        <dbReference type="ARBA" id="ARBA00022617"/>
    </source>
</evidence>
<accession>A0A979G8L7</accession>
<evidence type="ECO:0000256" key="1">
    <source>
        <dbReference type="ARBA" id="ARBA00010617"/>
    </source>
</evidence>
<dbReference type="InterPro" id="IPR017972">
    <property type="entry name" value="Cyt_P450_CS"/>
</dbReference>
<keyword evidence="4 7" id="KW-0560">Oxidoreductase</keyword>
<dbReference type="PANTHER" id="PTHR46696:SF1">
    <property type="entry name" value="CYTOCHROME P450 YJIB-RELATED"/>
    <property type="match status" value="1"/>
</dbReference>
<dbReference type="InterPro" id="IPR036396">
    <property type="entry name" value="Cyt_P450_sf"/>
</dbReference>
<name>A0A979G8L7_CHIPD</name>
<dbReference type="EMBL" id="CP001699">
    <property type="protein sequence ID" value="ACU62731.1"/>
    <property type="molecule type" value="Genomic_DNA"/>
</dbReference>
<dbReference type="AlphaFoldDB" id="A0A979G8L7"/>
<keyword evidence="5 7" id="KW-0408">Iron</keyword>
<dbReference type="GO" id="GO:0004497">
    <property type="term" value="F:monooxygenase activity"/>
    <property type="evidence" value="ECO:0007669"/>
    <property type="project" value="UniProtKB-KW"/>
</dbReference>
<dbReference type="PANTHER" id="PTHR46696">
    <property type="entry name" value="P450, PUTATIVE (EUROFUNG)-RELATED"/>
    <property type="match status" value="1"/>
</dbReference>